<dbReference type="Proteomes" id="UP000243745">
    <property type="component" value="Unassembled WGS sequence"/>
</dbReference>
<feature type="chain" id="PRO_5024889741" evidence="1">
    <location>
        <begin position="26"/>
        <end position="193"/>
    </location>
</feature>
<sequence>MTDRLLKGCFTGLILSLFTAGIAEAAPNIWSSEFQQQWWEYTIHSPKNKIKIAIGCMGEVNENADDEDEGEGEEIHRNLYVYADGEDLIEKEHANKVEYYKNEEENTRDGYDQVEFYIDGKLYTFDTEMKDNLIEIPTEYKSTGLAWTEFLEKLQKATKIEVFFAEEKIGELNPREDSLKNLKDITTTCASVY</sequence>
<gene>
    <name evidence="2" type="ORF">SAMN02910344_01056</name>
</gene>
<reference evidence="2 3" key="1">
    <citation type="submission" date="2016-10" db="EMBL/GenBank/DDBJ databases">
        <authorList>
            <person name="Varghese N."/>
            <person name="Submissions S."/>
        </authorList>
    </citation>
    <scope>NUCLEOTIDE SEQUENCE [LARGE SCALE GENOMIC DNA]</scope>
    <source>
        <strain evidence="2 3">DSM 1361</strain>
    </source>
</reference>
<dbReference type="OrthoDB" id="6688707at2"/>
<keyword evidence="3" id="KW-1185">Reference proteome</keyword>
<organism evidence="2 3">
    <name type="scientific">Ruminobacter amylophilus</name>
    <dbReference type="NCBI Taxonomy" id="867"/>
    <lineage>
        <taxon>Bacteria</taxon>
        <taxon>Pseudomonadati</taxon>
        <taxon>Pseudomonadota</taxon>
        <taxon>Gammaproteobacteria</taxon>
        <taxon>Aeromonadales</taxon>
        <taxon>Succinivibrionaceae</taxon>
        <taxon>Ruminobacter</taxon>
    </lineage>
</organism>
<evidence type="ECO:0000313" key="2">
    <source>
        <dbReference type="EMBL" id="SFP31171.1"/>
    </source>
</evidence>
<dbReference type="RefSeq" id="WP_093141626.1">
    <property type="nucleotide sequence ID" value="NZ_FOXF01000014.1"/>
</dbReference>
<accession>A0A662ZGQ9</accession>
<dbReference type="EMBL" id="FOXF01000014">
    <property type="protein sequence ID" value="SFP31171.1"/>
    <property type="molecule type" value="Genomic_DNA"/>
</dbReference>
<dbReference type="AlphaFoldDB" id="A0A662ZGQ9"/>
<protein>
    <submittedName>
        <fullName evidence="2">Uncharacterized protein</fullName>
    </submittedName>
</protein>
<keyword evidence="1" id="KW-0732">Signal</keyword>
<evidence type="ECO:0000256" key="1">
    <source>
        <dbReference type="SAM" id="SignalP"/>
    </source>
</evidence>
<proteinExistence type="predicted"/>
<feature type="signal peptide" evidence="1">
    <location>
        <begin position="1"/>
        <end position="25"/>
    </location>
</feature>
<evidence type="ECO:0000313" key="3">
    <source>
        <dbReference type="Proteomes" id="UP000243745"/>
    </source>
</evidence>
<name>A0A662ZGQ9_9GAMM</name>